<dbReference type="SUPFAM" id="SSF53756">
    <property type="entry name" value="UDP-Glycosyltransferase/glycogen phosphorylase"/>
    <property type="match status" value="1"/>
</dbReference>
<sequence length="387" mass="42172">MSKHYLFTSVSASGHLNPTLPLVRELVDRGHRVSYVTDAKRRVEVEAAGATLVPTVWGGVDAGGALTFGPEMVLGRIRHLIAETRASYPVLMERFERDRPDAVCFDISTLLGRVLAEKLAVPDITLVPVFAANEHFSLFNRMLPVVDEATREQMMAELGELATELGLAALPHPVAGPPSDRTIVFIPREFQPAGDTFDDRFRFVGPLVGQRPDRGDWQPPTQGRPLLFISLGTVFNNRPDFFQMCVAAFGDGKWQVAMATGGVDPALLGDLPANFDVRPTFPQTLVLQHADAFLSHTGMNSTMESLLYGVPLVAVPQQPEQQANAERVEELGLGRRLVTDDITATMLRTAVDDVAADRGIRTRLDEMQAIIAKAGGAVEAADLVEAR</sequence>
<protein>
    <submittedName>
        <fullName evidence="4">Glycosyltransferase</fullName>
    </submittedName>
</protein>
<dbReference type="Proteomes" id="UP001500618">
    <property type="component" value="Unassembled WGS sequence"/>
</dbReference>
<evidence type="ECO:0000256" key="1">
    <source>
        <dbReference type="ARBA" id="ARBA00009995"/>
    </source>
</evidence>
<evidence type="ECO:0000313" key="4">
    <source>
        <dbReference type="EMBL" id="GAA1669184.1"/>
    </source>
</evidence>
<keyword evidence="5" id="KW-1185">Reference proteome</keyword>
<organism evidence="4 5">
    <name type="scientific">Fodinicola feengrottensis</name>
    <dbReference type="NCBI Taxonomy" id="435914"/>
    <lineage>
        <taxon>Bacteria</taxon>
        <taxon>Bacillati</taxon>
        <taxon>Actinomycetota</taxon>
        <taxon>Actinomycetes</taxon>
        <taxon>Mycobacteriales</taxon>
        <taxon>Fodinicola</taxon>
    </lineage>
</organism>
<dbReference type="PANTHER" id="PTHR48050">
    <property type="entry name" value="STEROL 3-BETA-GLUCOSYLTRANSFERASE"/>
    <property type="match status" value="1"/>
</dbReference>
<comment type="similarity">
    <text evidence="1">Belongs to the UDP-glycosyltransferase family.</text>
</comment>
<dbReference type="EMBL" id="BAAANY010000007">
    <property type="protein sequence ID" value="GAA1669184.1"/>
    <property type="molecule type" value="Genomic_DNA"/>
</dbReference>
<evidence type="ECO:0000259" key="3">
    <source>
        <dbReference type="Pfam" id="PF06722"/>
    </source>
</evidence>
<dbReference type="InterPro" id="IPR050426">
    <property type="entry name" value="Glycosyltransferase_28"/>
</dbReference>
<dbReference type="CDD" id="cd03784">
    <property type="entry name" value="GT1_Gtf-like"/>
    <property type="match status" value="1"/>
</dbReference>
<dbReference type="InterPro" id="IPR006326">
    <property type="entry name" value="UDPGT_MGT-like"/>
</dbReference>
<gene>
    <name evidence="4" type="ORF">GCM10009765_18320</name>
</gene>
<reference evidence="4 5" key="1">
    <citation type="journal article" date="2019" name="Int. J. Syst. Evol. Microbiol.">
        <title>The Global Catalogue of Microorganisms (GCM) 10K type strain sequencing project: providing services to taxonomists for standard genome sequencing and annotation.</title>
        <authorList>
            <consortium name="The Broad Institute Genomics Platform"/>
            <consortium name="The Broad Institute Genome Sequencing Center for Infectious Disease"/>
            <person name="Wu L."/>
            <person name="Ma J."/>
        </authorList>
    </citation>
    <scope>NUCLEOTIDE SEQUENCE [LARGE SCALE GENOMIC DNA]</scope>
    <source>
        <strain evidence="4 5">JCM 14718</strain>
    </source>
</reference>
<dbReference type="Gene3D" id="3.40.50.2000">
    <property type="entry name" value="Glycogen Phosphorylase B"/>
    <property type="match status" value="2"/>
</dbReference>
<evidence type="ECO:0000313" key="5">
    <source>
        <dbReference type="Proteomes" id="UP001500618"/>
    </source>
</evidence>
<comment type="caution">
    <text evidence="4">The sequence shown here is derived from an EMBL/GenBank/DDBJ whole genome shotgun (WGS) entry which is preliminary data.</text>
</comment>
<dbReference type="InterPro" id="IPR002213">
    <property type="entry name" value="UDP_glucos_trans"/>
</dbReference>
<name>A0ABN2GCU3_9ACTN</name>
<dbReference type="InterPro" id="IPR010610">
    <property type="entry name" value="EryCIII-like_C"/>
</dbReference>
<keyword evidence="2" id="KW-0808">Transferase</keyword>
<feature type="domain" description="Erythromycin biosynthesis protein CIII-like C-terminal" evidence="3">
    <location>
        <begin position="267"/>
        <end position="369"/>
    </location>
</feature>
<accession>A0ABN2GCU3</accession>
<dbReference type="RefSeq" id="WP_163570597.1">
    <property type="nucleotide sequence ID" value="NZ_BAAANY010000007.1"/>
</dbReference>
<evidence type="ECO:0000256" key="2">
    <source>
        <dbReference type="ARBA" id="ARBA00022679"/>
    </source>
</evidence>
<dbReference type="Pfam" id="PF06722">
    <property type="entry name" value="EryCIII-like_C"/>
    <property type="match status" value="1"/>
</dbReference>
<proteinExistence type="inferred from homology"/>
<dbReference type="PANTHER" id="PTHR48050:SF13">
    <property type="entry name" value="STEROL 3-BETA-GLUCOSYLTRANSFERASE UGT80A2"/>
    <property type="match status" value="1"/>
</dbReference>
<dbReference type="NCBIfam" id="TIGR01426">
    <property type="entry name" value="MGT"/>
    <property type="match status" value="1"/>
</dbReference>